<feature type="compositionally biased region" description="Basic residues" evidence="7">
    <location>
        <begin position="554"/>
        <end position="564"/>
    </location>
</feature>
<dbReference type="Gene3D" id="1.20.120.1190">
    <property type="match status" value="1"/>
</dbReference>
<dbReference type="AlphaFoldDB" id="A0AA38VH07"/>
<reference evidence="9" key="1">
    <citation type="submission" date="2022-07" db="EMBL/GenBank/DDBJ databases">
        <title>Fungi with potential for degradation of polypropylene.</title>
        <authorList>
            <person name="Gostincar C."/>
        </authorList>
    </citation>
    <scope>NUCLEOTIDE SEQUENCE</scope>
    <source>
        <strain evidence="9">EXF-13308</strain>
    </source>
</reference>
<feature type="compositionally biased region" description="Basic and acidic residues" evidence="7">
    <location>
        <begin position="600"/>
        <end position="620"/>
    </location>
</feature>
<feature type="domain" description="OBG-type G" evidence="8">
    <location>
        <begin position="170"/>
        <end position="342"/>
    </location>
</feature>
<dbReference type="InterPro" id="IPR041623">
    <property type="entry name" value="NOG1_N"/>
</dbReference>
<comment type="similarity">
    <text evidence="6">Belongs to the TRAFAC class OBG-HflX-like GTPase superfamily. OBG GTPase family. NOG subfamily.</text>
</comment>
<keyword evidence="2 6" id="KW-0690">Ribosome biogenesis</keyword>
<dbReference type="InterPro" id="IPR010674">
    <property type="entry name" value="NOG1_Rossman_fold_dom"/>
</dbReference>
<comment type="function">
    <text evidence="6">Involved in the biogenesis of the 60S ribosomal subunit.</text>
</comment>
<evidence type="ECO:0000256" key="5">
    <source>
        <dbReference type="ARBA" id="ARBA00023242"/>
    </source>
</evidence>
<dbReference type="PANTHER" id="PTHR45759">
    <property type="entry name" value="NUCLEOLAR GTP-BINDING PROTEIN 1"/>
    <property type="match status" value="1"/>
</dbReference>
<dbReference type="InterPro" id="IPR024926">
    <property type="entry name" value="NOG1"/>
</dbReference>
<dbReference type="SUPFAM" id="SSF52540">
    <property type="entry name" value="P-loop containing nucleoside triphosphate hydrolases"/>
    <property type="match status" value="1"/>
</dbReference>
<evidence type="ECO:0000313" key="9">
    <source>
        <dbReference type="EMBL" id="KAJ9131559.1"/>
    </source>
</evidence>
<protein>
    <recommendedName>
        <fullName evidence="6">Nucleolar GTP-binding protein 1</fullName>
    </recommendedName>
</protein>
<dbReference type="GO" id="GO:0042254">
    <property type="term" value="P:ribosome biogenesis"/>
    <property type="evidence" value="ECO:0007669"/>
    <property type="project" value="UniProtKB-KW"/>
</dbReference>
<feature type="region of interest" description="Disordered" evidence="7">
    <location>
        <begin position="546"/>
        <end position="661"/>
    </location>
</feature>
<dbReference type="PIRSF" id="PIRSF038919">
    <property type="entry name" value="NOG1"/>
    <property type="match status" value="1"/>
</dbReference>
<dbReference type="CDD" id="cd01897">
    <property type="entry name" value="NOG"/>
    <property type="match status" value="1"/>
</dbReference>
<dbReference type="Pfam" id="PF08155">
    <property type="entry name" value="NOGCT"/>
    <property type="match status" value="1"/>
</dbReference>
<dbReference type="GO" id="GO:0005525">
    <property type="term" value="F:GTP binding"/>
    <property type="evidence" value="ECO:0007669"/>
    <property type="project" value="UniProtKB-KW"/>
</dbReference>
<sequence length="661" mass="74871">MKTQYQWKDIPPVPTSQEFIDVVLSHTQRKLPTVIRSGFKISRIRGFYTRKVRFAQEVISEKIQAILDAFPRLNDLHPFHKDLLNVLYDADHWRISLGQLSTAKQLVETISRDYVRLLKYGQSLFQCKQLKRAALGRMATILKKLKDPLQYLDSVRQHLGRLPSIDPNTRTIILCGYPNVGKSSFLNSVSRANVDVQPFAFTTKSLFAGHTDHKYLRVQIIDTPGILDHPLDEMNTIETQAVVAIAHLQAAILYMFDLSEQCGYSVTAQINLFKQIKPLFANKLVFIVINKIDVTRPEDLPEDIQAELQALLKSGEVEMLQLSCNTQEGVQNVKNAVCDRLIAERVARKLKAGTSASGAVVGGRLADVMTRIHVAQPMGGVVRETFVPEAAKQLKKYDPADPERRRLARDVQDENGGAGVFNVNLRQDWMLKDPEWKMDKIPEVFDGKNVYDYIDPDIDAKLSALEEEEERLEAEGYYDSDEELDDEEEADILLKASQIREKQALIRNEAKMRKSLKNRAIIPRKAQKKSLSELEDHLDTMGFDATEIAARGRTQSRARGRSLTRSRLGTEDGGDDGMDIDSTPRERLRSKSRARSQPATDRRVDGVQDEAARTKAERQAKLGQRKMNRMARQGEADRHTTSSMPKHLFAGKRGIGKTSRR</sequence>
<evidence type="ECO:0000256" key="3">
    <source>
        <dbReference type="ARBA" id="ARBA00022741"/>
    </source>
</evidence>
<dbReference type="Pfam" id="PF06858">
    <property type="entry name" value="NOG1"/>
    <property type="match status" value="1"/>
</dbReference>
<name>A0AA38VH07_9PEZI</name>
<gene>
    <name evidence="9" type="ORF">NKR23_g11691</name>
</gene>
<dbReference type="InterPro" id="IPR027417">
    <property type="entry name" value="P-loop_NTPase"/>
</dbReference>
<proteinExistence type="inferred from homology"/>
<keyword evidence="4" id="KW-0342">GTP-binding</keyword>
<evidence type="ECO:0000256" key="1">
    <source>
        <dbReference type="ARBA" id="ARBA00004604"/>
    </source>
</evidence>
<organism evidence="9 10">
    <name type="scientific">Pleurostoma richardsiae</name>
    <dbReference type="NCBI Taxonomy" id="41990"/>
    <lineage>
        <taxon>Eukaryota</taxon>
        <taxon>Fungi</taxon>
        <taxon>Dikarya</taxon>
        <taxon>Ascomycota</taxon>
        <taxon>Pezizomycotina</taxon>
        <taxon>Sordariomycetes</taxon>
        <taxon>Sordariomycetidae</taxon>
        <taxon>Calosphaeriales</taxon>
        <taxon>Pleurostomataceae</taxon>
        <taxon>Pleurostoma</taxon>
    </lineage>
</organism>
<evidence type="ECO:0000256" key="7">
    <source>
        <dbReference type="SAM" id="MobiDB-lite"/>
    </source>
</evidence>
<dbReference type="EMBL" id="JANBVO010000067">
    <property type="protein sequence ID" value="KAJ9131559.1"/>
    <property type="molecule type" value="Genomic_DNA"/>
</dbReference>
<dbReference type="InterPro" id="IPR006073">
    <property type="entry name" value="GTP-bd"/>
</dbReference>
<comment type="subcellular location">
    <subcellularLocation>
        <location evidence="1 6">Nucleus</location>
        <location evidence="1 6">Nucleolus</location>
    </subcellularLocation>
</comment>
<evidence type="ECO:0000256" key="4">
    <source>
        <dbReference type="ARBA" id="ARBA00023134"/>
    </source>
</evidence>
<dbReference type="GO" id="GO:0005730">
    <property type="term" value="C:nucleolus"/>
    <property type="evidence" value="ECO:0007669"/>
    <property type="project" value="UniProtKB-SubCell"/>
</dbReference>
<dbReference type="PRINTS" id="PR00326">
    <property type="entry name" value="GTP1OBG"/>
</dbReference>
<accession>A0AA38VH07</accession>
<comment type="caution">
    <text evidence="9">The sequence shown here is derived from an EMBL/GenBank/DDBJ whole genome shotgun (WGS) entry which is preliminary data.</text>
</comment>
<evidence type="ECO:0000313" key="10">
    <source>
        <dbReference type="Proteomes" id="UP001174694"/>
    </source>
</evidence>
<dbReference type="InterPro" id="IPR031167">
    <property type="entry name" value="G_OBG"/>
</dbReference>
<dbReference type="PROSITE" id="PS51710">
    <property type="entry name" value="G_OBG"/>
    <property type="match status" value="1"/>
</dbReference>
<dbReference type="Pfam" id="PF17835">
    <property type="entry name" value="NOG1_N"/>
    <property type="match status" value="1"/>
</dbReference>
<keyword evidence="10" id="KW-1185">Reference proteome</keyword>
<dbReference type="Proteomes" id="UP001174694">
    <property type="component" value="Unassembled WGS sequence"/>
</dbReference>
<evidence type="ECO:0000256" key="2">
    <source>
        <dbReference type="ARBA" id="ARBA00022517"/>
    </source>
</evidence>
<keyword evidence="5 6" id="KW-0539">Nucleus</keyword>
<dbReference type="InterPro" id="IPR012973">
    <property type="entry name" value="NOG_C"/>
</dbReference>
<evidence type="ECO:0000256" key="6">
    <source>
        <dbReference type="PIRNR" id="PIRNR038919"/>
    </source>
</evidence>
<dbReference type="Gene3D" id="3.40.50.300">
    <property type="entry name" value="P-loop containing nucleotide triphosphate hydrolases"/>
    <property type="match status" value="1"/>
</dbReference>
<keyword evidence="3" id="KW-0547">Nucleotide-binding</keyword>
<evidence type="ECO:0000259" key="8">
    <source>
        <dbReference type="PROSITE" id="PS51710"/>
    </source>
</evidence>